<sequence>MSELVYVVAKDSVLQLSQKQTMNADECPLICFKASMDKRILCATEDLSALLTIEFFGEVVSPPKCPPYTEVKAVQKGGRNAAWFVEHPLFSGVVRQYRRGGLIGKFIRSHYIWQGEEQTRSWEEFKVLHYLYAKGVPVAKPIAAVYQRHGWWYQAALITEKIPNTMTLVQAIQHIGEQNRESLDGLAKEVAKVVMTMHQHRVNHVDLNAFNILIDMAASKVYLIDFDKARLEQQLGSWCQDNLNRLRRHLLKTLGEQGGDFAQLINKHYHCTE</sequence>
<evidence type="ECO:0000256" key="13">
    <source>
        <dbReference type="ARBA" id="ARBA00029511"/>
    </source>
</evidence>
<dbReference type="RefSeq" id="WP_171588643.1">
    <property type="nucleotide sequence ID" value="NZ_JABGBO010000005.1"/>
</dbReference>
<keyword evidence="9 15" id="KW-0418">Kinase</keyword>
<evidence type="ECO:0000256" key="5">
    <source>
        <dbReference type="ARBA" id="ARBA00022475"/>
    </source>
</evidence>
<evidence type="ECO:0000256" key="6">
    <source>
        <dbReference type="ARBA" id="ARBA00022519"/>
    </source>
</evidence>
<evidence type="ECO:0000256" key="8">
    <source>
        <dbReference type="ARBA" id="ARBA00022741"/>
    </source>
</evidence>
<evidence type="ECO:0000256" key="15">
    <source>
        <dbReference type="HAMAP-Rule" id="MF_00521"/>
    </source>
</evidence>
<evidence type="ECO:0000256" key="7">
    <source>
        <dbReference type="ARBA" id="ARBA00022679"/>
    </source>
</evidence>
<dbReference type="HAMAP" id="MF_00521">
    <property type="entry name" value="KDO_kinase"/>
    <property type="match status" value="1"/>
</dbReference>
<dbReference type="GO" id="GO:0005524">
    <property type="term" value="F:ATP binding"/>
    <property type="evidence" value="ECO:0007669"/>
    <property type="project" value="UniProtKB-UniRule"/>
</dbReference>
<comment type="caution">
    <text evidence="17">The sequence shown here is derived from an EMBL/GenBank/DDBJ whole genome shotgun (WGS) entry which is preliminary data.</text>
</comment>
<keyword evidence="7 15" id="KW-0808">Transferase</keyword>
<dbReference type="EC" id="2.7.1.166" evidence="4 15"/>
<evidence type="ECO:0000256" key="14">
    <source>
        <dbReference type="ARBA" id="ARBA00034417"/>
    </source>
</evidence>
<evidence type="ECO:0000256" key="4">
    <source>
        <dbReference type="ARBA" id="ARBA00011988"/>
    </source>
</evidence>
<name>A0A7Y4P6E2_9BURK</name>
<protein>
    <recommendedName>
        <fullName evidence="13 15">3-deoxy-D-manno-octulosonic acid kinase</fullName>
        <shortName evidence="15">Kdo kinase</shortName>
        <ecNumber evidence="4 15">2.7.1.166</ecNumber>
    </recommendedName>
</protein>
<keyword evidence="18" id="KW-1185">Reference proteome</keyword>
<evidence type="ECO:0000256" key="10">
    <source>
        <dbReference type="ARBA" id="ARBA00022840"/>
    </source>
</evidence>
<keyword evidence="5 15" id="KW-1003">Cell membrane</keyword>
<evidence type="ECO:0000256" key="2">
    <source>
        <dbReference type="ARBA" id="ARBA00004713"/>
    </source>
</evidence>
<dbReference type="EMBL" id="JABGBO010000005">
    <property type="protein sequence ID" value="NOL49665.1"/>
    <property type="molecule type" value="Genomic_DNA"/>
</dbReference>
<evidence type="ECO:0000256" key="9">
    <source>
        <dbReference type="ARBA" id="ARBA00022777"/>
    </source>
</evidence>
<comment type="function">
    <text evidence="15">Catalyzes the ATP-dependent phosphorylation of the 3-deoxy-D-manno-octulosonic acid (Kdo) residue in Kdo-lipid IV(A) at the 4-OH position.</text>
</comment>
<gene>
    <name evidence="15" type="primary">kdkA</name>
    <name evidence="17" type="ORF">HKX40_05890</name>
</gene>
<keyword evidence="11 15" id="KW-0448">Lipopolysaccharide biosynthesis</keyword>
<feature type="domain" description="Protein kinase" evidence="16">
    <location>
        <begin position="68"/>
        <end position="273"/>
    </location>
</feature>
<evidence type="ECO:0000313" key="18">
    <source>
        <dbReference type="Proteomes" id="UP000541421"/>
    </source>
</evidence>
<comment type="pathway">
    <text evidence="2 15">Bacterial outer membrane biogenesis; LPS core biosynthesis.</text>
</comment>
<organism evidence="17 18">
    <name type="scientific">Pelistega europaea</name>
    <dbReference type="NCBI Taxonomy" id="106147"/>
    <lineage>
        <taxon>Bacteria</taxon>
        <taxon>Pseudomonadati</taxon>
        <taxon>Pseudomonadota</taxon>
        <taxon>Betaproteobacteria</taxon>
        <taxon>Burkholderiales</taxon>
        <taxon>Alcaligenaceae</taxon>
        <taxon>Pelistega</taxon>
    </lineage>
</organism>
<dbReference type="NCBIfam" id="NF002475">
    <property type="entry name" value="PRK01723.1"/>
    <property type="match status" value="1"/>
</dbReference>
<dbReference type="PROSITE" id="PS50011">
    <property type="entry name" value="PROTEIN_KINASE_DOM"/>
    <property type="match status" value="1"/>
</dbReference>
<keyword evidence="12 15" id="KW-0472">Membrane</keyword>
<dbReference type="UniPathway" id="UPA00958"/>
<feature type="active site" evidence="15">
    <location>
        <position position="206"/>
    </location>
</feature>
<dbReference type="Pfam" id="PF06293">
    <property type="entry name" value="Kdo"/>
    <property type="match status" value="1"/>
</dbReference>
<evidence type="ECO:0000256" key="3">
    <source>
        <dbReference type="ARBA" id="ARBA00010327"/>
    </source>
</evidence>
<accession>A0A7Y4P6E2</accession>
<keyword evidence="8 15" id="KW-0547">Nucleotide-binding</keyword>
<dbReference type="GO" id="GO:0009244">
    <property type="term" value="P:lipopolysaccharide core region biosynthetic process"/>
    <property type="evidence" value="ECO:0007669"/>
    <property type="project" value="UniProtKB-UniRule"/>
</dbReference>
<dbReference type="InterPro" id="IPR011009">
    <property type="entry name" value="Kinase-like_dom_sf"/>
</dbReference>
<keyword evidence="6 15" id="KW-0997">Cell inner membrane</keyword>
<dbReference type="GO" id="GO:0004672">
    <property type="term" value="F:protein kinase activity"/>
    <property type="evidence" value="ECO:0007669"/>
    <property type="project" value="InterPro"/>
</dbReference>
<dbReference type="Gene3D" id="1.10.510.10">
    <property type="entry name" value="Transferase(Phosphotransferase) domain 1"/>
    <property type="match status" value="1"/>
</dbReference>
<dbReference type="Proteomes" id="UP000541421">
    <property type="component" value="Unassembled WGS sequence"/>
</dbReference>
<evidence type="ECO:0000256" key="11">
    <source>
        <dbReference type="ARBA" id="ARBA00022985"/>
    </source>
</evidence>
<comment type="subcellular location">
    <subcellularLocation>
        <location evidence="1 15">Cell inner membrane</location>
        <topology evidence="1 15">Peripheral membrane protein</topology>
        <orientation evidence="1 15">Cytoplasmic side</orientation>
    </subcellularLocation>
</comment>
<evidence type="ECO:0000256" key="12">
    <source>
        <dbReference type="ARBA" id="ARBA00023136"/>
    </source>
</evidence>
<reference evidence="17 18" key="1">
    <citation type="submission" date="2020-05" db="EMBL/GenBank/DDBJ databases">
        <authorList>
            <person name="Niu N."/>
        </authorList>
    </citation>
    <scope>NUCLEOTIDE SEQUENCE [LARGE SCALE GENOMIC DNA]</scope>
    <source>
        <strain evidence="17 18">LMG10982</strain>
    </source>
</reference>
<comment type="similarity">
    <text evidence="3 15">Belongs to the protein kinase superfamily. KdkA/RfaP family.</text>
</comment>
<comment type="catalytic activity">
    <reaction evidence="14 15">
        <text>an alpha-Kdo-(2-&gt;6)-lipid IVA + ATP = a 4-O-phospho-alpha-Kdo-(2-&gt;6)-lipid IVA + ADP + H(+)</text>
        <dbReference type="Rhea" id="RHEA:74271"/>
        <dbReference type="ChEBI" id="CHEBI:15378"/>
        <dbReference type="ChEBI" id="CHEBI:30616"/>
        <dbReference type="ChEBI" id="CHEBI:176428"/>
        <dbReference type="ChEBI" id="CHEBI:193140"/>
        <dbReference type="ChEBI" id="CHEBI:456216"/>
        <dbReference type="EC" id="2.7.1.166"/>
    </reaction>
</comment>
<dbReference type="SUPFAM" id="SSF56112">
    <property type="entry name" value="Protein kinase-like (PK-like)"/>
    <property type="match status" value="1"/>
</dbReference>
<keyword evidence="10 15" id="KW-0067">ATP-binding</keyword>
<dbReference type="InterPro" id="IPR022826">
    <property type="entry name" value="KDO_kinase"/>
</dbReference>
<dbReference type="InterPro" id="IPR000719">
    <property type="entry name" value="Prot_kinase_dom"/>
</dbReference>
<dbReference type="AlphaFoldDB" id="A0A7Y4P6E2"/>
<evidence type="ECO:0000313" key="17">
    <source>
        <dbReference type="EMBL" id="NOL49665.1"/>
    </source>
</evidence>
<evidence type="ECO:0000259" key="16">
    <source>
        <dbReference type="PROSITE" id="PS50011"/>
    </source>
</evidence>
<dbReference type="GO" id="GO:0005886">
    <property type="term" value="C:plasma membrane"/>
    <property type="evidence" value="ECO:0007669"/>
    <property type="project" value="UniProtKB-SubCell"/>
</dbReference>
<evidence type="ECO:0000256" key="1">
    <source>
        <dbReference type="ARBA" id="ARBA00004515"/>
    </source>
</evidence>
<proteinExistence type="inferred from homology"/>